<dbReference type="Proteomes" id="UP001152562">
    <property type="component" value="Unassembled WGS sequence"/>
</dbReference>
<organism evidence="2 3">
    <name type="scientific">Pieris brassicae</name>
    <name type="common">White butterfly</name>
    <name type="synonym">Large white butterfly</name>
    <dbReference type="NCBI Taxonomy" id="7116"/>
    <lineage>
        <taxon>Eukaryota</taxon>
        <taxon>Metazoa</taxon>
        <taxon>Ecdysozoa</taxon>
        <taxon>Arthropoda</taxon>
        <taxon>Hexapoda</taxon>
        <taxon>Insecta</taxon>
        <taxon>Pterygota</taxon>
        <taxon>Neoptera</taxon>
        <taxon>Endopterygota</taxon>
        <taxon>Lepidoptera</taxon>
        <taxon>Glossata</taxon>
        <taxon>Ditrysia</taxon>
        <taxon>Papilionoidea</taxon>
        <taxon>Pieridae</taxon>
        <taxon>Pierinae</taxon>
        <taxon>Pieris</taxon>
    </lineage>
</organism>
<gene>
    <name evidence="2" type="ORF">PIBRA_LOCUS652</name>
</gene>
<feature type="compositionally biased region" description="Polar residues" evidence="1">
    <location>
        <begin position="260"/>
        <end position="269"/>
    </location>
</feature>
<keyword evidence="3" id="KW-1185">Reference proteome</keyword>
<name>A0A9P0SLW8_PIEBR</name>
<evidence type="ECO:0000313" key="3">
    <source>
        <dbReference type="Proteomes" id="UP001152562"/>
    </source>
</evidence>
<dbReference type="OrthoDB" id="69229at2759"/>
<comment type="caution">
    <text evidence="2">The sequence shown here is derived from an EMBL/GenBank/DDBJ whole genome shotgun (WGS) entry which is preliminary data.</text>
</comment>
<evidence type="ECO:0008006" key="4">
    <source>
        <dbReference type="Google" id="ProtNLM"/>
    </source>
</evidence>
<protein>
    <recommendedName>
        <fullName evidence="4">CHHC U11-48K-type domain-containing protein</fullName>
    </recommendedName>
</protein>
<dbReference type="EMBL" id="CALOZG010000001">
    <property type="protein sequence ID" value="CAH3879860.1"/>
    <property type="molecule type" value="Genomic_DNA"/>
</dbReference>
<dbReference type="AlphaFoldDB" id="A0A9P0SLW8"/>
<reference evidence="2" key="1">
    <citation type="submission" date="2022-05" db="EMBL/GenBank/DDBJ databases">
        <authorList>
            <person name="Okamura Y."/>
        </authorList>
    </citation>
    <scope>NUCLEOTIDE SEQUENCE</scope>
</reference>
<feature type="compositionally biased region" description="Basic and acidic residues" evidence="1">
    <location>
        <begin position="271"/>
        <end position="346"/>
    </location>
</feature>
<feature type="region of interest" description="Disordered" evidence="1">
    <location>
        <begin position="258"/>
        <end position="362"/>
    </location>
</feature>
<evidence type="ECO:0000313" key="2">
    <source>
        <dbReference type="EMBL" id="CAH3879860.1"/>
    </source>
</evidence>
<evidence type="ECO:0000256" key="1">
    <source>
        <dbReference type="SAM" id="MobiDB-lite"/>
    </source>
</evidence>
<proteinExistence type="predicted"/>
<sequence>MLSNRHTALTDLEAFISRSDNEITMILQSLQWNRQILVSNADMETCTHDTGHKISTKKSKEHEEQCWLRIQGYYHEEKLLPEPLNSKAHAIVKLNSKDINFIIANASKDDPAFKRGKVWDGPPPLTLERLQATYTVDERRAIYDAVVASDPTSHDISDLALNDVNEVKTEKKAKSRIEILSELRDMRRRRTKYRVAAKTKKYSDVLRDVIRTQMEMYTGILNDQEDTLEKTTHDKDLHDDIKRERSLSLQRNKQMFFYENNPNTSGRSMNTRHEGKRNTYSSRPRDIHNLETYRQDKYNERHSSRKNFKDKSYENMDNRRNNFREHERSRYQDKLHKRSKHDDYKRENRHKSSMNAERYRDESRKPDHIRCFNNFRQEYKNHSYAAGIHQTKIKEEHKSYDDKYETGYNRTLEMNTIKIKVEKE</sequence>
<accession>A0A9P0SLW8</accession>